<dbReference type="Proteomes" id="UP000279859">
    <property type="component" value="Unassembled WGS sequence"/>
</dbReference>
<sequence length="102" mass="11019">MGKLIYGSPGTAIEIEDRALAHLKVAMLAKLRRDEKFALSWQHGAEGGGGRSTVWVHPSIPLQFIFNGGKQPTLNKAWVELLVETANSGSGIQLLPEPVDAE</sequence>
<organism evidence="2 3">
    <name type="scientific">Cryobacterium tepidiphilum</name>
    <dbReference type="NCBI Taxonomy" id="2486026"/>
    <lineage>
        <taxon>Bacteria</taxon>
        <taxon>Bacillati</taxon>
        <taxon>Actinomycetota</taxon>
        <taxon>Actinomycetes</taxon>
        <taxon>Micrococcales</taxon>
        <taxon>Microbacteriaceae</taxon>
        <taxon>Cryobacterium</taxon>
    </lineage>
</organism>
<dbReference type="InterPro" id="IPR057204">
    <property type="entry name" value="DUF7882"/>
</dbReference>
<keyword evidence="3" id="KW-1185">Reference proteome</keyword>
<protein>
    <recommendedName>
        <fullName evidence="1">DUF7882 domain-containing protein</fullName>
    </recommendedName>
</protein>
<feature type="domain" description="DUF7882" evidence="1">
    <location>
        <begin position="1"/>
        <end position="97"/>
    </location>
</feature>
<evidence type="ECO:0000313" key="3">
    <source>
        <dbReference type="Proteomes" id="UP000279859"/>
    </source>
</evidence>
<reference evidence="2 3" key="1">
    <citation type="submission" date="2018-11" db="EMBL/GenBank/DDBJ databases">
        <title>Cryobacterium sp. nov., isolated from rhizosphere soil of lettuce.</title>
        <authorList>
            <person name="Wang Y."/>
        </authorList>
    </citation>
    <scope>NUCLEOTIDE SEQUENCE [LARGE SCALE GENOMIC DNA]</scope>
    <source>
        <strain evidence="2 3">NEAU-85</strain>
    </source>
</reference>
<dbReference type="OrthoDB" id="5123855at2"/>
<dbReference type="AlphaFoldDB" id="A0A3M8LDR7"/>
<dbReference type="RefSeq" id="WP_123045645.1">
    <property type="nucleotide sequence ID" value="NZ_RDSR01000009.1"/>
</dbReference>
<proteinExistence type="predicted"/>
<evidence type="ECO:0000259" key="1">
    <source>
        <dbReference type="Pfam" id="PF25355"/>
    </source>
</evidence>
<accession>A0A3M8LDR7</accession>
<dbReference type="Pfam" id="PF25355">
    <property type="entry name" value="DUF7882"/>
    <property type="match status" value="1"/>
</dbReference>
<evidence type="ECO:0000313" key="2">
    <source>
        <dbReference type="EMBL" id="RNE62628.1"/>
    </source>
</evidence>
<comment type="caution">
    <text evidence="2">The sequence shown here is derived from an EMBL/GenBank/DDBJ whole genome shotgun (WGS) entry which is preliminary data.</text>
</comment>
<gene>
    <name evidence="2" type="ORF">EEJ31_07320</name>
</gene>
<name>A0A3M8LDR7_9MICO</name>
<dbReference type="EMBL" id="RDSR01000009">
    <property type="protein sequence ID" value="RNE62628.1"/>
    <property type="molecule type" value="Genomic_DNA"/>
</dbReference>